<organism evidence="7 8">
    <name type="scientific">Aspergillus granulosus</name>
    <dbReference type="NCBI Taxonomy" id="176169"/>
    <lineage>
        <taxon>Eukaryota</taxon>
        <taxon>Fungi</taxon>
        <taxon>Dikarya</taxon>
        <taxon>Ascomycota</taxon>
        <taxon>Pezizomycotina</taxon>
        <taxon>Eurotiomycetes</taxon>
        <taxon>Eurotiomycetidae</taxon>
        <taxon>Eurotiales</taxon>
        <taxon>Aspergillaceae</taxon>
        <taxon>Aspergillus</taxon>
        <taxon>Aspergillus subgen. Nidulantes</taxon>
    </lineage>
</organism>
<keyword evidence="4" id="KW-0560">Oxidoreductase</keyword>
<evidence type="ECO:0000313" key="8">
    <source>
        <dbReference type="Proteomes" id="UP001610334"/>
    </source>
</evidence>
<dbReference type="PANTHER" id="PTHR13789">
    <property type="entry name" value="MONOOXYGENASE"/>
    <property type="match status" value="1"/>
</dbReference>
<dbReference type="InterPro" id="IPR050493">
    <property type="entry name" value="FAD-dep_Monooxygenase_BioMet"/>
</dbReference>
<keyword evidence="8" id="KW-1185">Reference proteome</keyword>
<dbReference type="Proteomes" id="UP001610334">
    <property type="component" value="Unassembled WGS sequence"/>
</dbReference>
<dbReference type="SUPFAM" id="SSF54373">
    <property type="entry name" value="FAD-linked reductases, C-terminal domain"/>
    <property type="match status" value="1"/>
</dbReference>
<evidence type="ECO:0000256" key="4">
    <source>
        <dbReference type="ARBA" id="ARBA00023002"/>
    </source>
</evidence>
<evidence type="ECO:0000256" key="2">
    <source>
        <dbReference type="ARBA" id="ARBA00022630"/>
    </source>
</evidence>
<name>A0ABR4GRG4_9EURO</name>
<comment type="similarity">
    <text evidence="1">Belongs to the paxM FAD-dependent monooxygenase family.</text>
</comment>
<reference evidence="7 8" key="1">
    <citation type="submission" date="2024-07" db="EMBL/GenBank/DDBJ databases">
        <title>Section-level genome sequencing and comparative genomics of Aspergillus sections Usti and Cavernicolus.</title>
        <authorList>
            <consortium name="Lawrence Berkeley National Laboratory"/>
            <person name="Nybo J.L."/>
            <person name="Vesth T.C."/>
            <person name="Theobald S."/>
            <person name="Frisvad J.C."/>
            <person name="Larsen T.O."/>
            <person name="Kjaerboelling I."/>
            <person name="Rothschild-Mancinelli K."/>
            <person name="Lyhne E.K."/>
            <person name="Kogle M.E."/>
            <person name="Barry K."/>
            <person name="Clum A."/>
            <person name="Na H."/>
            <person name="Ledsgaard L."/>
            <person name="Lin J."/>
            <person name="Lipzen A."/>
            <person name="Kuo A."/>
            <person name="Riley R."/>
            <person name="Mondo S."/>
            <person name="Labutti K."/>
            <person name="Haridas S."/>
            <person name="Pangalinan J."/>
            <person name="Salamov A.A."/>
            <person name="Simmons B.A."/>
            <person name="Magnuson J.K."/>
            <person name="Chen J."/>
            <person name="Drula E."/>
            <person name="Henrissat B."/>
            <person name="Wiebenga A."/>
            <person name="Lubbers R.J."/>
            <person name="Gomes A.C."/>
            <person name="Makela M.R."/>
            <person name="Stajich J."/>
            <person name="Grigoriev I.V."/>
            <person name="Mortensen U.H."/>
            <person name="De Vries R.P."/>
            <person name="Baker S.E."/>
            <person name="Andersen M.R."/>
        </authorList>
    </citation>
    <scope>NUCLEOTIDE SEQUENCE [LARGE SCALE GENOMIC DNA]</scope>
    <source>
        <strain evidence="7 8">CBS 588.65</strain>
    </source>
</reference>
<keyword evidence="5" id="KW-0503">Monooxygenase</keyword>
<accession>A0ABR4GRG4</accession>
<evidence type="ECO:0000256" key="1">
    <source>
        <dbReference type="ARBA" id="ARBA00007992"/>
    </source>
</evidence>
<evidence type="ECO:0000256" key="3">
    <source>
        <dbReference type="ARBA" id="ARBA00022827"/>
    </source>
</evidence>
<gene>
    <name evidence="7" type="ORF">BJX63DRAFT_416863</name>
</gene>
<proteinExistence type="inferred from homology"/>
<feature type="domain" description="FAD-binding" evidence="6">
    <location>
        <begin position="8"/>
        <end position="335"/>
    </location>
</feature>
<sequence>MDDKSFRIIIIGGGIAGLATAVALRGPGREITVLEQSSQLREIGAGISLQPNASKIVEDWWGLQPMLHTRKCAVDKGFRLFRSDGTLAKVINLDTREKYGGSRMVYHRQDLLDALREAAIDPGRPGPPAEILTSQHVTVCEPTTGIVTTIGGTTLQADLIIGADGIKSTIRQFVLDRPQNAVRTGLSAYRFLIPMEHMLQSAEFTRYIDPRDEFTTMVLCHDHRLVMGPVRQGESYSVVALTSDADIREDSSNTSWTSVGDPRRFLETFSDLPLWLLEPFRNITSMGLWQLRDLDPLETWTKGRIILIGDAAHAMLPTQGQGASQAIEDAEALGSFFEGINCRPNLEQIAECLKNVFRARYERATLVQMYSRQQARPATDANSIEIKLNTDEFTHFNYSYNGAKDWLARLSKEAGGSNRLF</sequence>
<evidence type="ECO:0000259" key="6">
    <source>
        <dbReference type="Pfam" id="PF01494"/>
    </source>
</evidence>
<keyword evidence="3" id="KW-0274">FAD</keyword>
<dbReference type="InterPro" id="IPR002938">
    <property type="entry name" value="FAD-bd"/>
</dbReference>
<evidence type="ECO:0000256" key="5">
    <source>
        <dbReference type="ARBA" id="ARBA00023033"/>
    </source>
</evidence>
<dbReference type="PANTHER" id="PTHR13789:SF314">
    <property type="entry name" value="FAD-BINDING DOMAIN-CONTAINING PROTEIN"/>
    <property type="match status" value="1"/>
</dbReference>
<dbReference type="SUPFAM" id="SSF51905">
    <property type="entry name" value="FAD/NAD(P)-binding domain"/>
    <property type="match status" value="1"/>
</dbReference>
<evidence type="ECO:0000313" key="7">
    <source>
        <dbReference type="EMBL" id="KAL2801641.1"/>
    </source>
</evidence>
<dbReference type="Pfam" id="PF01494">
    <property type="entry name" value="FAD_binding_3"/>
    <property type="match status" value="1"/>
</dbReference>
<protein>
    <recommendedName>
        <fullName evidence="6">FAD-binding domain-containing protein</fullName>
    </recommendedName>
</protein>
<keyword evidence="2" id="KW-0285">Flavoprotein</keyword>
<comment type="caution">
    <text evidence="7">The sequence shown here is derived from an EMBL/GenBank/DDBJ whole genome shotgun (WGS) entry which is preliminary data.</text>
</comment>
<dbReference type="EMBL" id="JBFXLT010000281">
    <property type="protein sequence ID" value="KAL2801641.1"/>
    <property type="molecule type" value="Genomic_DNA"/>
</dbReference>
<dbReference type="PRINTS" id="PR00420">
    <property type="entry name" value="RNGMNOXGNASE"/>
</dbReference>
<dbReference type="Gene3D" id="3.50.50.60">
    <property type="entry name" value="FAD/NAD(P)-binding domain"/>
    <property type="match status" value="1"/>
</dbReference>
<dbReference type="InterPro" id="IPR036188">
    <property type="entry name" value="FAD/NAD-bd_sf"/>
</dbReference>